<evidence type="ECO:0000313" key="1">
    <source>
        <dbReference type="EMBL" id="MBA0649593.1"/>
    </source>
</evidence>
<name>A0A7J8UGR2_9ROSI</name>
<reference evidence="1 2" key="1">
    <citation type="journal article" date="2019" name="Genome Biol. Evol.">
        <title>Insights into the evolution of the New World diploid cottons (Gossypium, subgenus Houzingenia) based on genome sequencing.</title>
        <authorList>
            <person name="Grover C.E."/>
            <person name="Arick M.A. 2nd"/>
            <person name="Thrash A."/>
            <person name="Conover J.L."/>
            <person name="Sanders W.S."/>
            <person name="Peterson D.G."/>
            <person name="Frelichowski J.E."/>
            <person name="Scheffler J.A."/>
            <person name="Scheffler B.E."/>
            <person name="Wendel J.F."/>
        </authorList>
    </citation>
    <scope>NUCLEOTIDE SEQUENCE [LARGE SCALE GENOMIC DNA]</scope>
    <source>
        <strain evidence="1">57</strain>
        <tissue evidence="1">Leaf</tissue>
    </source>
</reference>
<dbReference type="Proteomes" id="UP000593573">
    <property type="component" value="Unassembled WGS sequence"/>
</dbReference>
<dbReference type="OrthoDB" id="996941at2759"/>
<dbReference type="EMBL" id="JABFAB010000005">
    <property type="protein sequence ID" value="MBA0649593.1"/>
    <property type="molecule type" value="Genomic_DNA"/>
</dbReference>
<sequence length="185" mass="20406">MALLQKTVEQLDLQELTVTEAYDTEPFPNAASSRSLKAVALGLSITGLPEEEGSCAIPIGRTSFDRIVFKLVTRYPLRGMMGMVIEHHTTFLCHFVVSLAIQIKAKTMVLLSVVEADKRQLKVTLTETTRNEVPAELTVKDAVLGTLTFKRTRTGNQMTLSGDGCYKLHLSGRIAVGDRITIERI</sequence>
<feature type="non-terminal residue" evidence="1">
    <location>
        <position position="185"/>
    </location>
</feature>
<accession>A0A7J8UGR2</accession>
<dbReference type="AlphaFoldDB" id="A0A7J8UGR2"/>
<organism evidence="1 2">
    <name type="scientific">Gossypium klotzschianum</name>
    <dbReference type="NCBI Taxonomy" id="34286"/>
    <lineage>
        <taxon>Eukaryota</taxon>
        <taxon>Viridiplantae</taxon>
        <taxon>Streptophyta</taxon>
        <taxon>Embryophyta</taxon>
        <taxon>Tracheophyta</taxon>
        <taxon>Spermatophyta</taxon>
        <taxon>Magnoliopsida</taxon>
        <taxon>eudicotyledons</taxon>
        <taxon>Gunneridae</taxon>
        <taxon>Pentapetalae</taxon>
        <taxon>rosids</taxon>
        <taxon>malvids</taxon>
        <taxon>Malvales</taxon>
        <taxon>Malvaceae</taxon>
        <taxon>Malvoideae</taxon>
        <taxon>Gossypium</taxon>
    </lineage>
</organism>
<comment type="caution">
    <text evidence="1">The sequence shown here is derived from an EMBL/GenBank/DDBJ whole genome shotgun (WGS) entry which is preliminary data.</text>
</comment>
<keyword evidence="2" id="KW-1185">Reference proteome</keyword>
<gene>
    <name evidence="1" type="ORF">Goklo_017141</name>
</gene>
<proteinExistence type="predicted"/>
<protein>
    <submittedName>
        <fullName evidence="1">Uncharacterized protein</fullName>
    </submittedName>
</protein>
<evidence type="ECO:0000313" key="2">
    <source>
        <dbReference type="Proteomes" id="UP000593573"/>
    </source>
</evidence>